<sequence length="456" mass="50388">MQPARRLANKSFICQGCLSRQLQRSQRQQHRQFSRSAPRRQQQQSHDNALPAAPAPTGLAALSSRRLISVTGPDAAKYLQGVITASMLAGASHPPGRGLQLQPEEEQHPREEGFYAAFLTAQGRVLHDVFIHPDRTGLLEFSSACNKSPVAPDERFIIEVDAAEAEHLQRHIKRYKLRAKLDVRLLDPEEFKVYHAWDDLSSSVGDLAHVLGRSTEAIALQDTRAPGLGYRFITHGKYNLPSEVSEHEIPVVSEDLYTIRRYLHGVPEGQQEIIRDQALPHESNLDQMGAIDFHKGCYVGQELTIRTQHRGVVRKRILPCVLYEDHQAMPQQLTYRPTIADPDTNADAGSLTADMLPADTSIGRVGKKGRSAGKWLRGVGNIGLALCRLEIMTDVVLPGETASATYSAEDEFIVGRHASEQKDDGSGSGEQGALPPIKIKAFVPPWLRQGLNAQAQ</sequence>
<keyword evidence="8" id="KW-0808">Transferase</keyword>
<dbReference type="InterPro" id="IPR027266">
    <property type="entry name" value="TrmE/GcvT-like"/>
</dbReference>
<evidence type="ECO:0000313" key="8">
    <source>
        <dbReference type="EMBL" id="KAK3942409.1"/>
    </source>
</evidence>
<evidence type="ECO:0000259" key="7">
    <source>
        <dbReference type="Pfam" id="PF25455"/>
    </source>
</evidence>
<accession>A0AAN6S6M5</accession>
<evidence type="ECO:0000313" key="9">
    <source>
        <dbReference type="Proteomes" id="UP001303473"/>
    </source>
</evidence>
<dbReference type="InterPro" id="IPR045179">
    <property type="entry name" value="YgfZ/GcvT"/>
</dbReference>
<organism evidence="8 9">
    <name type="scientific">Diplogelasinospora grovesii</name>
    <dbReference type="NCBI Taxonomy" id="303347"/>
    <lineage>
        <taxon>Eukaryota</taxon>
        <taxon>Fungi</taxon>
        <taxon>Dikarya</taxon>
        <taxon>Ascomycota</taxon>
        <taxon>Pezizomycotina</taxon>
        <taxon>Sordariomycetes</taxon>
        <taxon>Sordariomycetidae</taxon>
        <taxon>Sordariales</taxon>
        <taxon>Diplogelasinosporaceae</taxon>
        <taxon>Diplogelasinospora</taxon>
    </lineage>
</organism>
<dbReference type="SUPFAM" id="SSF103025">
    <property type="entry name" value="Folate-binding domain"/>
    <property type="match status" value="1"/>
</dbReference>
<evidence type="ECO:0000256" key="6">
    <source>
        <dbReference type="SAM" id="MobiDB-lite"/>
    </source>
</evidence>
<comment type="caution">
    <text evidence="8">The sequence shown here is derived from an EMBL/GenBank/DDBJ whole genome shotgun (WGS) entry which is preliminary data.</text>
</comment>
<evidence type="ECO:0000256" key="4">
    <source>
        <dbReference type="ARBA" id="ARBA00093447"/>
    </source>
</evidence>
<comment type="similarity">
    <text evidence="4">Belongs to the GcvT family. CAF17/IBA57 subfamily.</text>
</comment>
<dbReference type="AlphaFoldDB" id="A0AAN6S6M5"/>
<dbReference type="PANTHER" id="PTHR22602:SF0">
    <property type="entry name" value="TRANSFERASE CAF17, MITOCHONDRIAL-RELATED"/>
    <property type="match status" value="1"/>
</dbReference>
<dbReference type="Pfam" id="PF25455">
    <property type="entry name" value="Beta-barrel_CAF17_C"/>
    <property type="match status" value="1"/>
</dbReference>
<evidence type="ECO:0000256" key="5">
    <source>
        <dbReference type="ARBA" id="ARBA00093637"/>
    </source>
</evidence>
<feature type="domain" description="CAF17 C-terminal" evidence="7">
    <location>
        <begin position="314"/>
        <end position="394"/>
    </location>
</feature>
<keyword evidence="2" id="KW-0809">Transit peptide</keyword>
<protein>
    <recommendedName>
        <fullName evidence="5">Iron-sulfur cluster assembly factor IBA57 homolog, mitochondrial</fullName>
    </recommendedName>
</protein>
<dbReference type="Gene3D" id="2.40.30.160">
    <property type="match status" value="1"/>
</dbReference>
<proteinExistence type="inferred from homology"/>
<evidence type="ECO:0000256" key="2">
    <source>
        <dbReference type="ARBA" id="ARBA00022946"/>
    </source>
</evidence>
<feature type="region of interest" description="Disordered" evidence="6">
    <location>
        <begin position="25"/>
        <end position="56"/>
    </location>
</feature>
<dbReference type="InterPro" id="IPR017703">
    <property type="entry name" value="YgfZ/GCV_T_CS"/>
</dbReference>
<comment type="subcellular location">
    <subcellularLocation>
        <location evidence="1">Mitochondrion matrix</location>
    </subcellularLocation>
</comment>
<dbReference type="InterPro" id="IPR057460">
    <property type="entry name" value="CAF17_C"/>
</dbReference>
<gene>
    <name evidence="8" type="ORF">QBC46DRAFT_380156</name>
</gene>
<keyword evidence="9" id="KW-1185">Reference proteome</keyword>
<reference evidence="9" key="1">
    <citation type="journal article" date="2023" name="Mol. Phylogenet. Evol.">
        <title>Genome-scale phylogeny and comparative genomics of the fungal order Sordariales.</title>
        <authorList>
            <person name="Hensen N."/>
            <person name="Bonometti L."/>
            <person name="Westerberg I."/>
            <person name="Brannstrom I.O."/>
            <person name="Guillou S."/>
            <person name="Cros-Aarteil S."/>
            <person name="Calhoun S."/>
            <person name="Haridas S."/>
            <person name="Kuo A."/>
            <person name="Mondo S."/>
            <person name="Pangilinan J."/>
            <person name="Riley R."/>
            <person name="LaButti K."/>
            <person name="Andreopoulos B."/>
            <person name="Lipzen A."/>
            <person name="Chen C."/>
            <person name="Yan M."/>
            <person name="Daum C."/>
            <person name="Ng V."/>
            <person name="Clum A."/>
            <person name="Steindorff A."/>
            <person name="Ohm R.A."/>
            <person name="Martin F."/>
            <person name="Silar P."/>
            <person name="Natvig D.O."/>
            <person name="Lalanne C."/>
            <person name="Gautier V."/>
            <person name="Ament-Velasquez S.L."/>
            <person name="Kruys A."/>
            <person name="Hutchinson M.I."/>
            <person name="Powell A.J."/>
            <person name="Barry K."/>
            <person name="Miller A.N."/>
            <person name="Grigoriev I.V."/>
            <person name="Debuchy R."/>
            <person name="Gladieux P."/>
            <person name="Hiltunen Thoren M."/>
            <person name="Johannesson H."/>
        </authorList>
    </citation>
    <scope>NUCLEOTIDE SEQUENCE [LARGE SCALE GENOMIC DNA]</scope>
    <source>
        <strain evidence="9">CBS 340.73</strain>
    </source>
</reference>
<feature type="compositionally biased region" description="Low complexity" evidence="6">
    <location>
        <begin position="34"/>
        <end position="56"/>
    </location>
</feature>
<evidence type="ECO:0000256" key="3">
    <source>
        <dbReference type="ARBA" id="ARBA00023128"/>
    </source>
</evidence>
<dbReference type="EMBL" id="MU853774">
    <property type="protein sequence ID" value="KAK3942409.1"/>
    <property type="molecule type" value="Genomic_DNA"/>
</dbReference>
<evidence type="ECO:0000256" key="1">
    <source>
        <dbReference type="ARBA" id="ARBA00004305"/>
    </source>
</evidence>
<dbReference type="GO" id="GO:0016226">
    <property type="term" value="P:iron-sulfur cluster assembly"/>
    <property type="evidence" value="ECO:0007669"/>
    <property type="project" value="TreeGrafter"/>
</dbReference>
<keyword evidence="3" id="KW-0496">Mitochondrion</keyword>
<dbReference type="PANTHER" id="PTHR22602">
    <property type="entry name" value="TRANSFERASE CAF17, MITOCHONDRIAL-RELATED"/>
    <property type="match status" value="1"/>
</dbReference>
<dbReference type="GO" id="GO:0005759">
    <property type="term" value="C:mitochondrial matrix"/>
    <property type="evidence" value="ECO:0007669"/>
    <property type="project" value="UniProtKB-SubCell"/>
</dbReference>
<dbReference type="Proteomes" id="UP001303473">
    <property type="component" value="Unassembled WGS sequence"/>
</dbReference>
<dbReference type="Gene3D" id="3.30.1360.120">
    <property type="entry name" value="Probable tRNA modification gtpase trme, domain 1"/>
    <property type="match status" value="1"/>
</dbReference>
<dbReference type="NCBIfam" id="TIGR03317">
    <property type="entry name" value="ygfZ_signature"/>
    <property type="match status" value="1"/>
</dbReference>
<name>A0AAN6S6M5_9PEZI</name>
<dbReference type="GO" id="GO:0016740">
    <property type="term" value="F:transferase activity"/>
    <property type="evidence" value="ECO:0007669"/>
    <property type="project" value="UniProtKB-KW"/>
</dbReference>